<feature type="region of interest" description="Disordered" evidence="1">
    <location>
        <begin position="42"/>
        <end position="62"/>
    </location>
</feature>
<protein>
    <submittedName>
        <fullName evidence="2">Uncharacterized protein</fullName>
    </submittedName>
</protein>
<evidence type="ECO:0000313" key="3">
    <source>
        <dbReference type="Proteomes" id="UP001500483"/>
    </source>
</evidence>
<organism evidence="2 3">
    <name type="scientific">Saccharopolyspora gregorii</name>
    <dbReference type="NCBI Taxonomy" id="33914"/>
    <lineage>
        <taxon>Bacteria</taxon>
        <taxon>Bacillati</taxon>
        <taxon>Actinomycetota</taxon>
        <taxon>Actinomycetes</taxon>
        <taxon>Pseudonocardiales</taxon>
        <taxon>Pseudonocardiaceae</taxon>
        <taxon>Saccharopolyspora</taxon>
    </lineage>
</organism>
<accession>A0ABP6RML0</accession>
<comment type="caution">
    <text evidence="2">The sequence shown here is derived from an EMBL/GenBank/DDBJ whole genome shotgun (WGS) entry which is preliminary data.</text>
</comment>
<dbReference type="EMBL" id="BAAAYK010000020">
    <property type="protein sequence ID" value="GAA3353634.1"/>
    <property type="molecule type" value="Genomic_DNA"/>
</dbReference>
<evidence type="ECO:0000256" key="1">
    <source>
        <dbReference type="SAM" id="MobiDB-lite"/>
    </source>
</evidence>
<reference evidence="3" key="1">
    <citation type="journal article" date="2019" name="Int. J. Syst. Evol. Microbiol.">
        <title>The Global Catalogue of Microorganisms (GCM) 10K type strain sequencing project: providing services to taxonomists for standard genome sequencing and annotation.</title>
        <authorList>
            <consortium name="The Broad Institute Genomics Platform"/>
            <consortium name="The Broad Institute Genome Sequencing Center for Infectious Disease"/>
            <person name="Wu L."/>
            <person name="Ma J."/>
        </authorList>
    </citation>
    <scope>NUCLEOTIDE SEQUENCE [LARGE SCALE GENOMIC DNA]</scope>
    <source>
        <strain evidence="3">JCM 9687</strain>
    </source>
</reference>
<gene>
    <name evidence="2" type="ORF">GCM10020366_07600</name>
</gene>
<evidence type="ECO:0000313" key="2">
    <source>
        <dbReference type="EMBL" id="GAA3353634.1"/>
    </source>
</evidence>
<name>A0ABP6RML0_9PSEU</name>
<dbReference type="Proteomes" id="UP001500483">
    <property type="component" value="Unassembled WGS sequence"/>
</dbReference>
<keyword evidence="3" id="KW-1185">Reference proteome</keyword>
<sequence>MTVAEVTAKYQRDETLVMVTAYDLNRARAFAGTHVSEQVADARMSSAGRDRAASFPGPLSGG</sequence>
<proteinExistence type="predicted"/>